<keyword evidence="3" id="KW-1185">Reference proteome</keyword>
<evidence type="ECO:0000313" key="3">
    <source>
        <dbReference type="Proteomes" id="UP001594351"/>
    </source>
</evidence>
<name>A0ABV6YW98_UNCC1</name>
<dbReference type="PANTHER" id="PTHR16214:SF3">
    <property type="entry name" value="TRANSMEMBRANE PROTEIN 260"/>
    <property type="match status" value="1"/>
</dbReference>
<keyword evidence="1" id="KW-0472">Membrane</keyword>
<feature type="transmembrane region" description="Helical" evidence="1">
    <location>
        <begin position="37"/>
        <end position="57"/>
    </location>
</feature>
<evidence type="ECO:0000313" key="2">
    <source>
        <dbReference type="EMBL" id="MFC1850457.1"/>
    </source>
</evidence>
<feature type="transmembrane region" description="Helical" evidence="1">
    <location>
        <begin position="327"/>
        <end position="346"/>
    </location>
</feature>
<proteinExistence type="predicted"/>
<feature type="transmembrane region" description="Helical" evidence="1">
    <location>
        <begin position="269"/>
        <end position="290"/>
    </location>
</feature>
<gene>
    <name evidence="2" type="ORF">ACFL27_09730</name>
</gene>
<dbReference type="Proteomes" id="UP001594351">
    <property type="component" value="Unassembled WGS sequence"/>
</dbReference>
<feature type="transmembrane region" description="Helical" evidence="1">
    <location>
        <begin position="198"/>
        <end position="218"/>
    </location>
</feature>
<sequence>MKTGTILFFFIMALFLLTNLSDDVGWEDTGELTTSAYLLSISHPTGFPLYMIIVKVFQFLPLGNISYRANLSSLAATYISLLLLFGILQQTTGKRSIGFIAVLAFVLNPHVLLQSSVAEIYSLNLVFIALLLYLMVLSSESPPLLLNACHKLLFISFMIGLAGGIQPTFIIFGVLLFLSHLFDQKRGKGLLSIGHVPWLMLFLLLFLFGFSINLYLPIRGSHALIYHWGPLHNWPEFWDHISAAPYRTGYADSFTFPSPIILWQRLRSLLSIISSGSLTILWPLILLGMLTLRKYTNLKITLWAVFGLDLGYTLLVNPMGIKTLQTSLVSLYCISLFLGFGIEIMMRDSER</sequence>
<accession>A0ABV6YW98</accession>
<organism evidence="2 3">
    <name type="scientific">candidate division CSSED10-310 bacterium</name>
    <dbReference type="NCBI Taxonomy" id="2855610"/>
    <lineage>
        <taxon>Bacteria</taxon>
        <taxon>Bacteria division CSSED10-310</taxon>
    </lineage>
</organism>
<dbReference type="Pfam" id="PF11028">
    <property type="entry name" value="TMEM260-like"/>
    <property type="match status" value="1"/>
</dbReference>
<feature type="transmembrane region" description="Helical" evidence="1">
    <location>
        <begin position="302"/>
        <end position="321"/>
    </location>
</feature>
<feature type="transmembrane region" description="Helical" evidence="1">
    <location>
        <begin position="120"/>
        <end position="137"/>
    </location>
</feature>
<dbReference type="PANTHER" id="PTHR16214">
    <property type="entry name" value="TRANSMEMBRANE PROTEIN 260"/>
    <property type="match status" value="1"/>
</dbReference>
<feature type="transmembrane region" description="Helical" evidence="1">
    <location>
        <begin position="95"/>
        <end position="113"/>
    </location>
</feature>
<keyword evidence="1" id="KW-0812">Transmembrane</keyword>
<dbReference type="InterPro" id="IPR021280">
    <property type="entry name" value="TMEM260-like"/>
</dbReference>
<reference evidence="2 3" key="1">
    <citation type="submission" date="2024-09" db="EMBL/GenBank/DDBJ databases">
        <title>Laminarin stimulates single cell rates of sulfate reduction while oxygen inhibits transcriptomic activity in coastal marine sediment.</title>
        <authorList>
            <person name="Lindsay M."/>
            <person name="Orcutt B."/>
            <person name="Emerson D."/>
            <person name="Stepanauskas R."/>
            <person name="D'Angelo T."/>
        </authorList>
    </citation>
    <scope>NUCLEOTIDE SEQUENCE [LARGE SCALE GENOMIC DNA]</scope>
    <source>
        <strain evidence="2">SAG AM-311-K15</strain>
    </source>
</reference>
<dbReference type="InterPro" id="IPR052724">
    <property type="entry name" value="GT117_domain-containing"/>
</dbReference>
<protein>
    <submittedName>
        <fullName evidence="2">Protein O-mannosyl-transferase family</fullName>
    </submittedName>
</protein>
<feature type="transmembrane region" description="Helical" evidence="1">
    <location>
        <begin position="69"/>
        <end position="89"/>
    </location>
</feature>
<keyword evidence="1" id="KW-1133">Transmembrane helix</keyword>
<dbReference type="EMBL" id="JBHPBY010000100">
    <property type="protein sequence ID" value="MFC1850457.1"/>
    <property type="molecule type" value="Genomic_DNA"/>
</dbReference>
<feature type="transmembrane region" description="Helical" evidence="1">
    <location>
        <begin position="152"/>
        <end position="178"/>
    </location>
</feature>
<evidence type="ECO:0000256" key="1">
    <source>
        <dbReference type="SAM" id="Phobius"/>
    </source>
</evidence>
<comment type="caution">
    <text evidence="2">The sequence shown here is derived from an EMBL/GenBank/DDBJ whole genome shotgun (WGS) entry which is preliminary data.</text>
</comment>